<dbReference type="Pfam" id="PF00172">
    <property type="entry name" value="Zn_clus"/>
    <property type="match status" value="1"/>
</dbReference>
<dbReference type="PROSITE" id="PS50048">
    <property type="entry name" value="ZN2_CY6_FUNGAL_2"/>
    <property type="match status" value="1"/>
</dbReference>
<dbReference type="CDD" id="cd12148">
    <property type="entry name" value="fungal_TF_MHR"/>
    <property type="match status" value="1"/>
</dbReference>
<dbReference type="GO" id="GO:0006351">
    <property type="term" value="P:DNA-templated transcription"/>
    <property type="evidence" value="ECO:0007669"/>
    <property type="project" value="InterPro"/>
</dbReference>
<keyword evidence="8" id="KW-1185">Reference proteome</keyword>
<dbReference type="PANTHER" id="PTHR47424">
    <property type="entry name" value="REGULATORY PROTEIN GAL4"/>
    <property type="match status" value="1"/>
</dbReference>
<dbReference type="CDD" id="cd00067">
    <property type="entry name" value="GAL4"/>
    <property type="match status" value="1"/>
</dbReference>
<evidence type="ECO:0000259" key="6">
    <source>
        <dbReference type="PROSITE" id="PS50048"/>
    </source>
</evidence>
<dbReference type="OrthoDB" id="3364175at2759"/>
<evidence type="ECO:0000256" key="2">
    <source>
        <dbReference type="ARBA" id="ARBA00023015"/>
    </source>
</evidence>
<dbReference type="PANTHER" id="PTHR47424:SF2">
    <property type="entry name" value="TRANSCRIPTION FACTOR DOMAIN-CONTAINING PROTEIN-RELATED"/>
    <property type="match status" value="1"/>
</dbReference>
<dbReference type="Gene3D" id="4.10.240.10">
    <property type="entry name" value="Zn(2)-C6 fungal-type DNA-binding domain"/>
    <property type="match status" value="1"/>
</dbReference>
<dbReference type="SMART" id="SM00906">
    <property type="entry name" value="Fungal_trans"/>
    <property type="match status" value="1"/>
</dbReference>
<protein>
    <recommendedName>
        <fullName evidence="6">Zn(2)-C6 fungal-type domain-containing protein</fullName>
    </recommendedName>
</protein>
<dbReference type="InterPro" id="IPR036864">
    <property type="entry name" value="Zn2-C6_fun-type_DNA-bd_sf"/>
</dbReference>
<proteinExistence type="predicted"/>
<name>A0A9P4QDA1_9PEZI</name>
<keyword evidence="2" id="KW-0805">Transcription regulation</keyword>
<feature type="region of interest" description="Disordered" evidence="5">
    <location>
        <begin position="77"/>
        <end position="104"/>
    </location>
</feature>
<accession>A0A9P4QDA1</accession>
<dbReference type="GO" id="GO:0005634">
    <property type="term" value="C:nucleus"/>
    <property type="evidence" value="ECO:0007669"/>
    <property type="project" value="TreeGrafter"/>
</dbReference>
<gene>
    <name evidence="7" type="ORF">K431DRAFT_221369</name>
</gene>
<dbReference type="GO" id="GO:0000435">
    <property type="term" value="P:positive regulation of transcription from RNA polymerase II promoter by galactose"/>
    <property type="evidence" value="ECO:0007669"/>
    <property type="project" value="TreeGrafter"/>
</dbReference>
<dbReference type="SUPFAM" id="SSF57701">
    <property type="entry name" value="Zn2/Cys6 DNA-binding domain"/>
    <property type="match status" value="1"/>
</dbReference>
<evidence type="ECO:0000256" key="5">
    <source>
        <dbReference type="SAM" id="MobiDB-lite"/>
    </source>
</evidence>
<evidence type="ECO:0000256" key="4">
    <source>
        <dbReference type="ARBA" id="ARBA00023242"/>
    </source>
</evidence>
<dbReference type="Proteomes" id="UP000799441">
    <property type="component" value="Unassembled WGS sequence"/>
</dbReference>
<organism evidence="7 8">
    <name type="scientific">Polychaeton citri CBS 116435</name>
    <dbReference type="NCBI Taxonomy" id="1314669"/>
    <lineage>
        <taxon>Eukaryota</taxon>
        <taxon>Fungi</taxon>
        <taxon>Dikarya</taxon>
        <taxon>Ascomycota</taxon>
        <taxon>Pezizomycotina</taxon>
        <taxon>Dothideomycetes</taxon>
        <taxon>Dothideomycetidae</taxon>
        <taxon>Capnodiales</taxon>
        <taxon>Capnodiaceae</taxon>
        <taxon>Polychaeton</taxon>
    </lineage>
</organism>
<dbReference type="InterPro" id="IPR007219">
    <property type="entry name" value="XnlR_reg_dom"/>
</dbReference>
<keyword evidence="4" id="KW-0539">Nucleus</keyword>
<dbReference type="InterPro" id="IPR051127">
    <property type="entry name" value="Fungal_SecMet_Regulators"/>
</dbReference>
<dbReference type="AlphaFoldDB" id="A0A9P4QDA1"/>
<dbReference type="InterPro" id="IPR001138">
    <property type="entry name" value="Zn2Cys6_DnaBD"/>
</dbReference>
<feature type="compositionally biased region" description="Acidic residues" evidence="5">
    <location>
        <begin position="79"/>
        <end position="88"/>
    </location>
</feature>
<keyword evidence="3" id="KW-0804">Transcription</keyword>
<dbReference type="Pfam" id="PF04082">
    <property type="entry name" value="Fungal_trans"/>
    <property type="match status" value="1"/>
</dbReference>
<dbReference type="GO" id="GO:0008270">
    <property type="term" value="F:zinc ion binding"/>
    <property type="evidence" value="ECO:0007669"/>
    <property type="project" value="InterPro"/>
</dbReference>
<evidence type="ECO:0000313" key="8">
    <source>
        <dbReference type="Proteomes" id="UP000799441"/>
    </source>
</evidence>
<feature type="domain" description="Zn(2)-C6 fungal-type" evidence="6">
    <location>
        <begin position="25"/>
        <end position="55"/>
    </location>
</feature>
<dbReference type="GO" id="GO:0000981">
    <property type="term" value="F:DNA-binding transcription factor activity, RNA polymerase II-specific"/>
    <property type="evidence" value="ECO:0007669"/>
    <property type="project" value="InterPro"/>
</dbReference>
<dbReference type="EMBL" id="MU003780">
    <property type="protein sequence ID" value="KAF2722841.1"/>
    <property type="molecule type" value="Genomic_DNA"/>
</dbReference>
<evidence type="ECO:0000313" key="7">
    <source>
        <dbReference type="EMBL" id="KAF2722841.1"/>
    </source>
</evidence>
<keyword evidence="1" id="KW-0479">Metal-binding</keyword>
<reference evidence="7" key="1">
    <citation type="journal article" date="2020" name="Stud. Mycol.">
        <title>101 Dothideomycetes genomes: a test case for predicting lifestyles and emergence of pathogens.</title>
        <authorList>
            <person name="Haridas S."/>
            <person name="Albert R."/>
            <person name="Binder M."/>
            <person name="Bloem J."/>
            <person name="Labutti K."/>
            <person name="Salamov A."/>
            <person name="Andreopoulos B."/>
            <person name="Baker S."/>
            <person name="Barry K."/>
            <person name="Bills G."/>
            <person name="Bluhm B."/>
            <person name="Cannon C."/>
            <person name="Castanera R."/>
            <person name="Culley D."/>
            <person name="Daum C."/>
            <person name="Ezra D."/>
            <person name="Gonzalez J."/>
            <person name="Henrissat B."/>
            <person name="Kuo A."/>
            <person name="Liang C."/>
            <person name="Lipzen A."/>
            <person name="Lutzoni F."/>
            <person name="Magnuson J."/>
            <person name="Mondo S."/>
            <person name="Nolan M."/>
            <person name="Ohm R."/>
            <person name="Pangilinan J."/>
            <person name="Park H.-J."/>
            <person name="Ramirez L."/>
            <person name="Alfaro M."/>
            <person name="Sun H."/>
            <person name="Tritt A."/>
            <person name="Yoshinaga Y."/>
            <person name="Zwiers L.-H."/>
            <person name="Turgeon B."/>
            <person name="Goodwin S."/>
            <person name="Spatafora J."/>
            <person name="Crous P."/>
            <person name="Grigoriev I."/>
        </authorList>
    </citation>
    <scope>NUCLEOTIDE SEQUENCE</scope>
    <source>
        <strain evidence="7">CBS 116435</strain>
    </source>
</reference>
<evidence type="ECO:0000256" key="1">
    <source>
        <dbReference type="ARBA" id="ARBA00022723"/>
    </source>
</evidence>
<evidence type="ECO:0000256" key="3">
    <source>
        <dbReference type="ARBA" id="ARBA00023163"/>
    </source>
</evidence>
<comment type="caution">
    <text evidence="7">The sequence shown here is derived from an EMBL/GenBank/DDBJ whole genome shotgun (WGS) entry which is preliminary data.</text>
</comment>
<dbReference type="GO" id="GO:0000978">
    <property type="term" value="F:RNA polymerase II cis-regulatory region sequence-specific DNA binding"/>
    <property type="evidence" value="ECO:0007669"/>
    <property type="project" value="TreeGrafter"/>
</dbReference>
<sequence>MPERKPKSALPASYLPSFLGSADHNCNECIRRKGRCDRQLPECGPCARNKRHCLYERNSKTPLTRKYLTELPPYGAEDFSWDEQSDGETAERERMNNPGQVDDDIDRSMASLTVQDRGAGYLGLASGAAMLKLMLPDREKKGGRRALKRELTDQLPSVRPTEQGWVPTPVYVERRIGEIDMDDAINAYFSLYHLFYPIIHEPSFRAQYAQVIGRPDGRTWNALAYIVAAIGVYASATVPQTRDLDLFSAAKSNLSIDSLESGNVTLVQCLALMSNYLQKRNKPNSGYNYLGLAQHVAMGLGLHKEFNNWQISPLSHEIRRRVWWTLYALGVGAMITFGRPLSWPTHGVEVALPLNVDDRDLTNLSTSLPPPNKGITTHHSIAAQARFHLATSDIYARVISTRIPTATELLRLDDERIENWRTLWASEEDAVPQIFKLTRQITNWRCANFRIIMYRPFLLRQVLQTKSSTSGDPDTQRAINRCLHEAKATIYSIQEAWTSCEKNTLCAWYMLYFLFQASMIPCVCMRNDPFSPLFADWRQQITTVFETMASMHYINQASRECYDVLTRLCVNYVVGGSQGSGITPNRENGMQPTDESPQTQLNSVYSMMWPNANTADTDMAIQDDSWMAFLDEFENDSSFLNDVNGSWT</sequence>